<feature type="domain" description="EGF-like" evidence="4">
    <location>
        <begin position="492"/>
        <end position="527"/>
    </location>
</feature>
<feature type="domain" description="EGF-like" evidence="4">
    <location>
        <begin position="34"/>
        <end position="68"/>
    </location>
</feature>
<organism evidence="5 6">
    <name type="scientific">Lottia gigantea</name>
    <name type="common">Giant owl limpet</name>
    <dbReference type="NCBI Taxonomy" id="225164"/>
    <lineage>
        <taxon>Eukaryota</taxon>
        <taxon>Metazoa</taxon>
        <taxon>Spiralia</taxon>
        <taxon>Lophotrochozoa</taxon>
        <taxon>Mollusca</taxon>
        <taxon>Gastropoda</taxon>
        <taxon>Patellogastropoda</taxon>
        <taxon>Lottioidea</taxon>
        <taxon>Lottiidae</taxon>
        <taxon>Lottia</taxon>
    </lineage>
</organism>
<dbReference type="OrthoDB" id="6156466at2759"/>
<feature type="domain" description="EGF-like" evidence="4">
    <location>
        <begin position="309"/>
        <end position="344"/>
    </location>
</feature>
<reference evidence="5 6" key="1">
    <citation type="journal article" date="2013" name="Nature">
        <title>Insights into bilaterian evolution from three spiralian genomes.</title>
        <authorList>
            <person name="Simakov O."/>
            <person name="Marletaz F."/>
            <person name="Cho S.J."/>
            <person name="Edsinger-Gonzales E."/>
            <person name="Havlak P."/>
            <person name="Hellsten U."/>
            <person name="Kuo D.H."/>
            <person name="Larsson T."/>
            <person name="Lv J."/>
            <person name="Arendt D."/>
            <person name="Savage R."/>
            <person name="Osoegawa K."/>
            <person name="de Jong P."/>
            <person name="Grimwood J."/>
            <person name="Chapman J.A."/>
            <person name="Shapiro H."/>
            <person name="Aerts A."/>
            <person name="Otillar R.P."/>
            <person name="Terry A.Y."/>
            <person name="Boore J.L."/>
            <person name="Grigoriev I.V."/>
            <person name="Lindberg D.R."/>
            <person name="Seaver E.C."/>
            <person name="Weisblat D.A."/>
            <person name="Putnam N.H."/>
            <person name="Rokhsar D.S."/>
        </authorList>
    </citation>
    <scope>NUCLEOTIDE SEQUENCE [LARGE SCALE GENOMIC DNA]</scope>
</reference>
<dbReference type="Proteomes" id="UP000030746">
    <property type="component" value="Unassembled WGS sequence"/>
</dbReference>
<sequence length="592" mass="63973">MYTMLQYWTGVVVWMFLAHLGETRDCPGSRFGSECKFRCHCKDQASCNVKDGGCPAGCDAGWSGTACQRQNLAYLAPVEIRKVPDRGVEVVDEDVTTCVSSIPNRTGWLKIDLGSSQLVYSMRLVPGTVIFRIPSPLEVLEGPNTSMINWRIHVTDENHDDIFWGFPCTTLKSEEGDVQCDQADVYGRYVSIFSLDRPVNVCDFHIYSCSNYTYGKINCNGRCSCLNSTEVCQSILGTCKSGCRPGLTGSGCDQVCVMSYGSSCVHNCGECYDGESCDRISGVCPAGCEPGYTGSKCTEVCLRGYYGISCRFPCGHCKNSAICDHVTGYCLDGCKSGWFGRKCLKECKRGSYGEDCKFTCLNCISSLCNKETGLCTIGCIAGWEGVFCNQGCLSGTYGTGCRETCGNCRSLPCRKDTGSCNKFGCQSGFYGDTCKHECPAGKYGANCKFTCGMCGNGASCDPRNGSCPYKCDVGWIGNKCQSVCPEGMFGEACNSTCGVCKSREPCDPVTGRCKNGCAEGFHGDNCAETGGDTGDVSNAVMSTFVSAAGAIVFLFLTLLCACIVIKWRQEKNLEDYDHRVKRKLLTAANGHV</sequence>
<feature type="domain" description="EGF-like" evidence="4">
    <location>
        <begin position="346"/>
        <end position="389"/>
    </location>
</feature>
<dbReference type="PANTHER" id="PTHR24043:SF8">
    <property type="entry name" value="EGF-LIKE DOMAIN-CONTAINING PROTEIN"/>
    <property type="match status" value="1"/>
</dbReference>
<evidence type="ECO:0000256" key="1">
    <source>
        <dbReference type="ARBA" id="ARBA00022536"/>
    </source>
</evidence>
<dbReference type="PANTHER" id="PTHR24043">
    <property type="entry name" value="SCAVENGER RECEPTOR CLASS F"/>
    <property type="match status" value="1"/>
</dbReference>
<evidence type="ECO:0000256" key="3">
    <source>
        <dbReference type="SAM" id="SignalP"/>
    </source>
</evidence>
<feature type="domain" description="EGF-like" evidence="4">
    <location>
        <begin position="400"/>
        <end position="435"/>
    </location>
</feature>
<dbReference type="GeneID" id="20240314"/>
<keyword evidence="3" id="KW-0732">Signal</keyword>
<evidence type="ECO:0000313" key="6">
    <source>
        <dbReference type="Proteomes" id="UP000030746"/>
    </source>
</evidence>
<dbReference type="HOGENOM" id="CLU_461010_0_0_1"/>
<name>V3Z9C0_LOTGI</name>
<gene>
    <name evidence="5" type="ORF">LOTGIDRAFT_166380</name>
</gene>
<dbReference type="OMA" id="FANQTAR"/>
<protein>
    <recommendedName>
        <fullName evidence="4">EGF-like domain-containing protein</fullName>
    </recommendedName>
</protein>
<dbReference type="KEGG" id="lgi:LOTGIDRAFT_166380"/>
<evidence type="ECO:0000256" key="2">
    <source>
        <dbReference type="SAM" id="Phobius"/>
    </source>
</evidence>
<accession>V3Z9C0</accession>
<evidence type="ECO:0000259" key="4">
    <source>
        <dbReference type="SMART" id="SM00181"/>
    </source>
</evidence>
<proteinExistence type="predicted"/>
<dbReference type="GO" id="GO:0005044">
    <property type="term" value="F:scavenger receptor activity"/>
    <property type="evidence" value="ECO:0007669"/>
    <property type="project" value="InterPro"/>
</dbReference>
<dbReference type="InterPro" id="IPR000742">
    <property type="entry name" value="EGF"/>
</dbReference>
<dbReference type="Gene3D" id="2.60.120.260">
    <property type="entry name" value="Galactose-binding domain-like"/>
    <property type="match status" value="1"/>
</dbReference>
<feature type="domain" description="EGF-like" evidence="4">
    <location>
        <begin position="263"/>
        <end position="298"/>
    </location>
</feature>
<dbReference type="Gene3D" id="2.170.300.10">
    <property type="entry name" value="Tie2 ligand-binding domain superfamily"/>
    <property type="match status" value="3"/>
</dbReference>
<keyword evidence="2" id="KW-0472">Membrane</keyword>
<feature type="domain" description="EGF-like" evidence="4">
    <location>
        <begin position="446"/>
        <end position="481"/>
    </location>
</feature>
<dbReference type="EMBL" id="KB202883">
    <property type="protein sequence ID" value="ESO87503.1"/>
    <property type="molecule type" value="Genomic_DNA"/>
</dbReference>
<dbReference type="SMART" id="SM00181">
    <property type="entry name" value="EGF"/>
    <property type="match status" value="7"/>
</dbReference>
<keyword evidence="1" id="KW-0245">EGF-like domain</keyword>
<keyword evidence="2" id="KW-0812">Transmembrane</keyword>
<feature type="signal peptide" evidence="3">
    <location>
        <begin position="1"/>
        <end position="23"/>
    </location>
</feature>
<evidence type="ECO:0000313" key="5">
    <source>
        <dbReference type="EMBL" id="ESO87503.1"/>
    </source>
</evidence>
<dbReference type="RefSeq" id="XP_009061700.1">
    <property type="nucleotide sequence ID" value="XM_009063452.1"/>
</dbReference>
<dbReference type="InterPro" id="IPR042635">
    <property type="entry name" value="MEGF10/SREC1/2-like"/>
</dbReference>
<dbReference type="CTD" id="20240314"/>
<dbReference type="AlphaFoldDB" id="V3Z9C0"/>
<feature type="chain" id="PRO_5004716243" description="EGF-like domain-containing protein" evidence="3">
    <location>
        <begin position="24"/>
        <end position="592"/>
    </location>
</feature>
<keyword evidence="6" id="KW-1185">Reference proteome</keyword>
<keyword evidence="2" id="KW-1133">Transmembrane helix</keyword>
<feature type="transmembrane region" description="Helical" evidence="2">
    <location>
        <begin position="544"/>
        <end position="565"/>
    </location>
</feature>